<feature type="compositionally biased region" description="Polar residues" evidence="5">
    <location>
        <begin position="247"/>
        <end position="257"/>
    </location>
</feature>
<organism evidence="7 8">
    <name type="scientific">Agrocybe chaxingu</name>
    <dbReference type="NCBI Taxonomy" id="84603"/>
    <lineage>
        <taxon>Eukaryota</taxon>
        <taxon>Fungi</taxon>
        <taxon>Dikarya</taxon>
        <taxon>Basidiomycota</taxon>
        <taxon>Agaricomycotina</taxon>
        <taxon>Agaricomycetes</taxon>
        <taxon>Agaricomycetidae</taxon>
        <taxon>Agaricales</taxon>
        <taxon>Agaricineae</taxon>
        <taxon>Strophariaceae</taxon>
        <taxon>Agrocybe</taxon>
    </lineage>
</organism>
<proteinExistence type="predicted"/>
<dbReference type="PANTHER" id="PTHR15272:SF0">
    <property type="entry name" value="CHROMATIN ASSEMBLY FACTOR 1 SUBUNIT A"/>
    <property type="match status" value="1"/>
</dbReference>
<dbReference type="AlphaFoldDB" id="A0A9W8K0L9"/>
<dbReference type="GO" id="GO:0033186">
    <property type="term" value="C:CAF-1 complex"/>
    <property type="evidence" value="ECO:0007669"/>
    <property type="project" value="TreeGrafter"/>
</dbReference>
<sequence>MKRRLLDMSGTEASKATPEVPLPAEKKQEKTSIVELRNGKINFKQKPLSFEKQSETLQEIVSFRAMLEGRIGNKESPLTSFPEEHRPLIAKLAHESDKTLSALSKHIHQELLPTIDDEDESSASTISGALPINIVENAIKNILTRNNYGLDAPLGVKLPAAVCVWRWEVRSENWAWLPKNSREKAEARHAERIQAKEELKALFQALPQEARDVIIDPKKTSTKLPPKELNRPETTPNPDSNLDDAKSTPQSSKSQGKTKADEPENDKNDTPQGRSKRVQDPEKAVKEKERLEKKAARAEKERKAKDAQNKSQSIMAKFFSKPTRSTSAAKKLDTVVAGPSKVQSDFERVFKPFVLQKDKVLAPQNWFLAEKNRRRTALPSAPKTEVIVVDSDDEPDVEMQDPQPTEQELAAMSPQEHLSAILSSLPPTSVGPQFDRRRRTPAPFKTYHSVSVRDLMSQLSEAEIGGNDELVRDITDKLRDREFLPAKAFCFHEDSRPGYFGTWTRSSKIIGPRTPFAKDTLVFDYGYDSGEEWEEEPAGEDVAEDADDDDGDADEQDSDMDSWLVDDDEEPVDLSSLGRNSPPPLFDFPGPQPQPKRKAEDEQAKTSKKRKTVIPLVPFAKGPIWETTVGECLYDPFNPYAIQLFNDTPLSVDPFTFVSMCLEDHKTSLRAANSANAKNSTTEGTFAIPALPPRLTATPTINLNDASLNLPGTSITSKKAPIAPKSTFPEIYVDFLLNKITQLQASSITALVETIFQDLREHKVKKIAIEAKVREVGEKCREKKIWIVKPALPVGAHSNNNASWGLMTTQQSQS</sequence>
<feature type="compositionally biased region" description="Acidic residues" evidence="5">
    <location>
        <begin position="531"/>
        <end position="572"/>
    </location>
</feature>
<evidence type="ECO:0000256" key="3">
    <source>
        <dbReference type="ARBA" id="ARBA00023204"/>
    </source>
</evidence>
<comment type="subcellular location">
    <subcellularLocation>
        <location evidence="1">Nucleus</location>
    </subcellularLocation>
</comment>
<evidence type="ECO:0000256" key="5">
    <source>
        <dbReference type="SAM" id="MobiDB-lite"/>
    </source>
</evidence>
<feature type="compositionally biased region" description="Basic and acidic residues" evidence="5">
    <location>
        <begin position="277"/>
        <end position="308"/>
    </location>
</feature>
<evidence type="ECO:0000313" key="7">
    <source>
        <dbReference type="EMBL" id="KAJ3508632.1"/>
    </source>
</evidence>
<comment type="caution">
    <text evidence="7">The sequence shown here is derived from an EMBL/GenBank/DDBJ whole genome shotgun (WGS) entry which is preliminary data.</text>
</comment>
<evidence type="ECO:0000259" key="6">
    <source>
        <dbReference type="Pfam" id="PF12253"/>
    </source>
</evidence>
<keyword evidence="4" id="KW-0539">Nucleus</keyword>
<dbReference type="GO" id="GO:0006281">
    <property type="term" value="P:DNA repair"/>
    <property type="evidence" value="ECO:0007669"/>
    <property type="project" value="UniProtKB-KW"/>
</dbReference>
<dbReference type="InterPro" id="IPR022043">
    <property type="entry name" value="CAF1A_DD"/>
</dbReference>
<protein>
    <recommendedName>
        <fullName evidence="6">Chromatin assembly factor 1 subunit A dimerization domain-containing protein</fullName>
    </recommendedName>
</protein>
<feature type="compositionally biased region" description="Basic and acidic residues" evidence="5">
    <location>
        <begin position="213"/>
        <end position="231"/>
    </location>
</feature>
<evidence type="ECO:0000256" key="1">
    <source>
        <dbReference type="ARBA" id="ARBA00004123"/>
    </source>
</evidence>
<dbReference type="Pfam" id="PF12253">
    <property type="entry name" value="CAF1A_dimeriz"/>
    <property type="match status" value="1"/>
</dbReference>
<feature type="region of interest" description="Disordered" evidence="5">
    <location>
        <begin position="1"/>
        <end position="29"/>
    </location>
</feature>
<dbReference type="GO" id="GO:0005634">
    <property type="term" value="C:nucleus"/>
    <property type="evidence" value="ECO:0007669"/>
    <property type="project" value="UniProtKB-SubCell"/>
</dbReference>
<reference evidence="7" key="1">
    <citation type="submission" date="2022-07" db="EMBL/GenBank/DDBJ databases">
        <title>Genome Sequence of Agrocybe chaxingu.</title>
        <authorList>
            <person name="Buettner E."/>
        </authorList>
    </citation>
    <scope>NUCLEOTIDE SEQUENCE</scope>
    <source>
        <strain evidence="7">MP-N11</strain>
    </source>
</reference>
<keyword evidence="3" id="KW-0234">DNA repair</keyword>
<evidence type="ECO:0000313" key="8">
    <source>
        <dbReference type="Proteomes" id="UP001148786"/>
    </source>
</evidence>
<dbReference type="PANTHER" id="PTHR15272">
    <property type="entry name" value="CHROMATIN ASSEMBLY FACTOR 1 SUBUNIT A CAF-1 SUBUNIT A"/>
    <property type="match status" value="1"/>
</dbReference>
<keyword evidence="2" id="KW-0227">DNA damage</keyword>
<feature type="region of interest" description="Disordered" evidence="5">
    <location>
        <begin position="531"/>
        <end position="609"/>
    </location>
</feature>
<feature type="compositionally biased region" description="Pro residues" evidence="5">
    <location>
        <begin position="581"/>
        <end position="594"/>
    </location>
</feature>
<feature type="domain" description="Chromatin assembly factor 1 subunit A dimerization" evidence="6">
    <location>
        <begin position="487"/>
        <end position="558"/>
    </location>
</feature>
<dbReference type="EMBL" id="JANKHO010000543">
    <property type="protein sequence ID" value="KAJ3508632.1"/>
    <property type="molecule type" value="Genomic_DNA"/>
</dbReference>
<evidence type="ECO:0000256" key="4">
    <source>
        <dbReference type="ARBA" id="ARBA00023242"/>
    </source>
</evidence>
<evidence type="ECO:0000256" key="2">
    <source>
        <dbReference type="ARBA" id="ARBA00022763"/>
    </source>
</evidence>
<gene>
    <name evidence="7" type="ORF">NLJ89_g5647</name>
</gene>
<feature type="region of interest" description="Disordered" evidence="5">
    <location>
        <begin position="213"/>
        <end position="341"/>
    </location>
</feature>
<name>A0A9W8K0L9_9AGAR</name>
<accession>A0A9W8K0L9</accession>
<feature type="compositionally biased region" description="Basic and acidic residues" evidence="5">
    <location>
        <begin position="258"/>
        <end position="269"/>
    </location>
</feature>
<dbReference type="Proteomes" id="UP001148786">
    <property type="component" value="Unassembled WGS sequence"/>
</dbReference>
<keyword evidence="8" id="KW-1185">Reference proteome</keyword>
<dbReference type="GO" id="GO:0006334">
    <property type="term" value="P:nucleosome assembly"/>
    <property type="evidence" value="ECO:0007669"/>
    <property type="project" value="TreeGrafter"/>
</dbReference>
<dbReference type="OrthoDB" id="440676at2759"/>